<dbReference type="InterPro" id="IPR013083">
    <property type="entry name" value="Znf_RING/FYVE/PHD"/>
</dbReference>
<dbReference type="InterPro" id="IPR051438">
    <property type="entry name" value="RNF_E3_ubiq-protein_ligase"/>
</dbReference>
<dbReference type="SUPFAM" id="SSF57850">
    <property type="entry name" value="RING/U-box"/>
    <property type="match status" value="1"/>
</dbReference>
<comment type="subcellular location">
    <subcellularLocation>
        <location evidence="1">Cytoplasm</location>
    </subcellularLocation>
</comment>
<dbReference type="GO" id="GO:0006511">
    <property type="term" value="P:ubiquitin-dependent protein catabolic process"/>
    <property type="evidence" value="ECO:0007669"/>
    <property type="project" value="TreeGrafter"/>
</dbReference>
<gene>
    <name evidence="11" type="ORF">AALO_G00122050</name>
</gene>
<sequence length="292" mass="32883">MDAEEKKCPVCQDKLQEPTQLLECNHEFCQSCLQQSIHYRKHCPVCRKPVNGDQPTAVPAVSNQTRRSRVRYGRSRDPVISPIIASPFGPSVFAGIWRQRSAPPHQFGSSNPSFASLYAPHVLRPPQPPVFPSTVAQSTVPAGLPLIRPFRNYTIPQVDVYGHGDFSVFNEENEQMGSLLFEQAWAEQRGPLLNNRVRVFACPYCQQGGMDELDLRDHCNTHHQNNPTPVVCPVCVAQPHGDENYYSRNFIGHLNLRHSYYSEDITNTHQSDAMNMQAAILESFQLNSDAAQ</sequence>
<keyword evidence="2" id="KW-0963">Cytoplasm</keyword>
<reference evidence="11" key="1">
    <citation type="submission" date="2020-10" db="EMBL/GenBank/DDBJ databases">
        <title>Chromosome-scale genome assembly of the Allis shad, Alosa alosa.</title>
        <authorList>
            <person name="Margot Z."/>
            <person name="Christophe K."/>
            <person name="Cabau C."/>
            <person name="Louis A."/>
            <person name="Berthelot C."/>
            <person name="Parey E."/>
            <person name="Roest Crollius H."/>
            <person name="Montfort J."/>
            <person name="Robinson-Rechavi M."/>
            <person name="Bucao C."/>
            <person name="Bouchez O."/>
            <person name="Gislard M."/>
            <person name="Lluch J."/>
            <person name="Milhes M."/>
            <person name="Lampietro C."/>
            <person name="Lopez Roques C."/>
            <person name="Donnadieu C."/>
            <person name="Braasch I."/>
            <person name="Desvignes T."/>
            <person name="Postlethwait J."/>
            <person name="Bobe J."/>
            <person name="Guiguen Y."/>
        </authorList>
    </citation>
    <scope>NUCLEOTIDE SEQUENCE</scope>
    <source>
        <strain evidence="11">M-15738</strain>
        <tissue evidence="11">Blood</tissue>
    </source>
</reference>
<evidence type="ECO:0000313" key="12">
    <source>
        <dbReference type="Proteomes" id="UP000823561"/>
    </source>
</evidence>
<evidence type="ECO:0000256" key="2">
    <source>
        <dbReference type="ARBA" id="ARBA00022490"/>
    </source>
</evidence>
<organism evidence="11 12">
    <name type="scientific">Alosa alosa</name>
    <name type="common">allis shad</name>
    <dbReference type="NCBI Taxonomy" id="278164"/>
    <lineage>
        <taxon>Eukaryota</taxon>
        <taxon>Metazoa</taxon>
        <taxon>Chordata</taxon>
        <taxon>Craniata</taxon>
        <taxon>Vertebrata</taxon>
        <taxon>Euteleostomi</taxon>
        <taxon>Actinopterygii</taxon>
        <taxon>Neopterygii</taxon>
        <taxon>Teleostei</taxon>
        <taxon>Clupei</taxon>
        <taxon>Clupeiformes</taxon>
        <taxon>Clupeoidei</taxon>
        <taxon>Clupeidae</taxon>
        <taxon>Alosa</taxon>
    </lineage>
</organism>
<dbReference type="GO" id="GO:0061630">
    <property type="term" value="F:ubiquitin protein ligase activity"/>
    <property type="evidence" value="ECO:0007669"/>
    <property type="project" value="TreeGrafter"/>
</dbReference>
<evidence type="ECO:0000256" key="8">
    <source>
        <dbReference type="ARBA" id="ARBA00041621"/>
    </source>
</evidence>
<keyword evidence="4 9" id="KW-0863">Zinc-finger</keyword>
<dbReference type="Pfam" id="PF13923">
    <property type="entry name" value="zf-C3HC4_2"/>
    <property type="match status" value="1"/>
</dbReference>
<keyword evidence="3" id="KW-0479">Metal-binding</keyword>
<dbReference type="SMART" id="SM00184">
    <property type="entry name" value="RING"/>
    <property type="match status" value="1"/>
</dbReference>
<evidence type="ECO:0000256" key="3">
    <source>
        <dbReference type="ARBA" id="ARBA00022723"/>
    </source>
</evidence>
<feature type="domain" description="RING-type" evidence="10">
    <location>
        <begin position="8"/>
        <end position="47"/>
    </location>
</feature>
<accession>A0AAV6GPY0</accession>
<keyword evidence="12" id="KW-1185">Reference proteome</keyword>
<dbReference type="GO" id="GO:0008270">
    <property type="term" value="F:zinc ion binding"/>
    <property type="evidence" value="ECO:0007669"/>
    <property type="project" value="UniProtKB-KW"/>
</dbReference>
<dbReference type="InterPro" id="IPR001841">
    <property type="entry name" value="Znf_RING"/>
</dbReference>
<evidence type="ECO:0000256" key="1">
    <source>
        <dbReference type="ARBA" id="ARBA00004496"/>
    </source>
</evidence>
<dbReference type="InterPro" id="IPR008598">
    <property type="entry name" value="Di19_Zn-bd"/>
</dbReference>
<evidence type="ECO:0000256" key="4">
    <source>
        <dbReference type="ARBA" id="ARBA00022771"/>
    </source>
</evidence>
<proteinExistence type="predicted"/>
<dbReference type="Proteomes" id="UP000823561">
    <property type="component" value="Chromosome 9"/>
</dbReference>
<evidence type="ECO:0000256" key="6">
    <source>
        <dbReference type="ARBA" id="ARBA00039320"/>
    </source>
</evidence>
<dbReference type="PROSITE" id="PS50089">
    <property type="entry name" value="ZF_RING_2"/>
    <property type="match status" value="1"/>
</dbReference>
<dbReference type="InterPro" id="IPR017907">
    <property type="entry name" value="Znf_RING_CS"/>
</dbReference>
<keyword evidence="5" id="KW-0862">Zinc</keyword>
<evidence type="ECO:0000256" key="5">
    <source>
        <dbReference type="ARBA" id="ARBA00022833"/>
    </source>
</evidence>
<dbReference type="PANTHER" id="PTHR46016:SF4">
    <property type="entry name" value="E3 UBIQUITIN-PROTEIN LIGASE RNF166"/>
    <property type="match status" value="1"/>
</dbReference>
<evidence type="ECO:0000256" key="9">
    <source>
        <dbReference type="PROSITE-ProRule" id="PRU00175"/>
    </source>
</evidence>
<dbReference type="Gene3D" id="3.30.40.10">
    <property type="entry name" value="Zinc/RING finger domain, C3HC4 (zinc finger)"/>
    <property type="match status" value="1"/>
</dbReference>
<dbReference type="PROSITE" id="PS00518">
    <property type="entry name" value="ZF_RING_1"/>
    <property type="match status" value="1"/>
</dbReference>
<protein>
    <recommendedName>
        <fullName evidence="6">E3 ubiquitin-protein ligase RNF166</fullName>
    </recommendedName>
    <alternativeName>
        <fullName evidence="8">RING finger protein 166</fullName>
    </alternativeName>
    <alternativeName>
        <fullName evidence="7">RING-type E3 ubiquitin transferase RNF166</fullName>
    </alternativeName>
</protein>
<dbReference type="EMBL" id="JADWDJ010000009">
    <property type="protein sequence ID" value="KAG5275586.1"/>
    <property type="molecule type" value="Genomic_DNA"/>
</dbReference>
<dbReference type="AlphaFoldDB" id="A0AAV6GPY0"/>
<comment type="caution">
    <text evidence="11">The sequence shown here is derived from an EMBL/GenBank/DDBJ whole genome shotgun (WGS) entry which is preliminary data.</text>
</comment>
<dbReference type="GO" id="GO:0005737">
    <property type="term" value="C:cytoplasm"/>
    <property type="evidence" value="ECO:0007669"/>
    <property type="project" value="UniProtKB-SubCell"/>
</dbReference>
<name>A0AAV6GPY0_9TELE</name>
<dbReference type="PANTHER" id="PTHR46016">
    <property type="entry name" value="ZINC FINGER, RING/FYVE/PHD-TYPE"/>
    <property type="match status" value="1"/>
</dbReference>
<evidence type="ECO:0000256" key="7">
    <source>
        <dbReference type="ARBA" id="ARBA00041350"/>
    </source>
</evidence>
<evidence type="ECO:0000259" key="10">
    <source>
        <dbReference type="PROSITE" id="PS50089"/>
    </source>
</evidence>
<evidence type="ECO:0000313" key="11">
    <source>
        <dbReference type="EMBL" id="KAG5275586.1"/>
    </source>
</evidence>
<dbReference type="Pfam" id="PF05605">
    <property type="entry name" value="zf-Di19"/>
    <property type="match status" value="1"/>
</dbReference>
<dbReference type="GO" id="GO:0000209">
    <property type="term" value="P:protein polyubiquitination"/>
    <property type="evidence" value="ECO:0007669"/>
    <property type="project" value="TreeGrafter"/>
</dbReference>